<name>V9W7A8_9BACL</name>
<dbReference type="PRINTS" id="PR00081">
    <property type="entry name" value="GDHRDH"/>
</dbReference>
<dbReference type="PATRIC" id="fig|697284.3.peg.1703"/>
<dbReference type="KEGG" id="plv:ERIC2_c17770"/>
<dbReference type="InterPro" id="IPR002347">
    <property type="entry name" value="SDR_fam"/>
</dbReference>
<dbReference type="AlphaFoldDB" id="V9W7A8"/>
<dbReference type="InterPro" id="IPR020904">
    <property type="entry name" value="Sc_DH/Rdtase_CS"/>
</dbReference>
<dbReference type="NCBIfam" id="NF005214">
    <property type="entry name" value="PRK06701.1"/>
    <property type="match status" value="1"/>
</dbReference>
<dbReference type="FunFam" id="3.40.50.720:FF:000084">
    <property type="entry name" value="Short-chain dehydrogenase reductase"/>
    <property type="match status" value="1"/>
</dbReference>
<dbReference type="Gene3D" id="3.40.50.720">
    <property type="entry name" value="NAD(P)-binding Rossmann-like Domain"/>
    <property type="match status" value="1"/>
</dbReference>
<dbReference type="HOGENOM" id="CLU_010194_4_1_9"/>
<dbReference type="Pfam" id="PF13561">
    <property type="entry name" value="adh_short_C2"/>
    <property type="match status" value="1"/>
</dbReference>
<dbReference type="GO" id="GO:0008206">
    <property type="term" value="P:bile acid metabolic process"/>
    <property type="evidence" value="ECO:0007669"/>
    <property type="project" value="UniProtKB-ARBA"/>
</dbReference>
<evidence type="ECO:0000256" key="1">
    <source>
        <dbReference type="ARBA" id="ARBA00006484"/>
    </source>
</evidence>
<gene>
    <name evidence="3" type="primary">yhdF</name>
    <name evidence="3" type="ORF">ERIC2_c17770</name>
</gene>
<dbReference type="GO" id="GO:0016614">
    <property type="term" value="F:oxidoreductase activity, acting on CH-OH group of donors"/>
    <property type="evidence" value="ECO:0007669"/>
    <property type="project" value="UniProtKB-ARBA"/>
</dbReference>
<accession>V9W7A8</accession>
<dbReference type="RefSeq" id="WP_024094033.1">
    <property type="nucleotide sequence ID" value="NC_023134.1"/>
</dbReference>
<proteinExistence type="inferred from homology"/>
<dbReference type="Proteomes" id="UP000029431">
    <property type="component" value="Chromosome"/>
</dbReference>
<comment type="similarity">
    <text evidence="1">Belongs to the short-chain dehydrogenases/reductases (SDR) family.</text>
</comment>
<dbReference type="PROSITE" id="PS00061">
    <property type="entry name" value="ADH_SHORT"/>
    <property type="match status" value="1"/>
</dbReference>
<evidence type="ECO:0000313" key="4">
    <source>
        <dbReference type="Proteomes" id="UP000029431"/>
    </source>
</evidence>
<dbReference type="PANTHER" id="PTHR48107">
    <property type="entry name" value="NADPH-DEPENDENT ALDEHYDE REDUCTASE-LIKE PROTEIN, CHLOROPLASTIC-RELATED"/>
    <property type="match status" value="1"/>
</dbReference>
<dbReference type="eggNOG" id="COG1028">
    <property type="taxonomic scope" value="Bacteria"/>
</dbReference>
<protein>
    <submittedName>
        <fullName evidence="3">Putative oxidoreductase YhdF</fullName>
    </submittedName>
</protein>
<keyword evidence="4" id="KW-1185">Reference proteome</keyword>
<evidence type="ECO:0000256" key="2">
    <source>
        <dbReference type="ARBA" id="ARBA00023002"/>
    </source>
</evidence>
<reference evidence="3 4" key="1">
    <citation type="journal article" date="2014" name="PLoS ONE">
        <title>How to Kill the Honey Bee Larva: Genomic Potential and Virulence Mechanisms of Paenibacillus larvae.</title>
        <authorList>
            <person name="Djukic M."/>
            <person name="Brzuszkiewicz E."/>
            <person name="Funfhaus A."/>
            <person name="Voss J."/>
            <person name="Gollnow K."/>
            <person name="Poppinga L."/>
            <person name="Liesegang H."/>
            <person name="Garcia-Gonzalez E."/>
            <person name="Genersch E."/>
            <person name="Daniel R."/>
        </authorList>
    </citation>
    <scope>NUCLEOTIDE SEQUENCE [LARGE SCALE GENOMIC DNA]</scope>
    <source>
        <strain evidence="3 4">DSM 25430</strain>
    </source>
</reference>
<keyword evidence="2" id="KW-0560">Oxidoreductase</keyword>
<dbReference type="InterPro" id="IPR036291">
    <property type="entry name" value="NAD(P)-bd_dom_sf"/>
</dbReference>
<dbReference type="PRINTS" id="PR00080">
    <property type="entry name" value="SDRFAMILY"/>
</dbReference>
<evidence type="ECO:0000313" key="3">
    <source>
        <dbReference type="EMBL" id="AHD05590.1"/>
    </source>
</evidence>
<dbReference type="PANTHER" id="PTHR48107:SF16">
    <property type="entry name" value="NADPH-DEPENDENT ALDEHYDE REDUCTASE 1, CHLOROPLASTIC"/>
    <property type="match status" value="1"/>
</dbReference>
<dbReference type="SUPFAM" id="SSF51735">
    <property type="entry name" value="NAD(P)-binding Rossmann-fold domains"/>
    <property type="match status" value="1"/>
</dbReference>
<organism evidence="3 4">
    <name type="scientific">Paenibacillus larvae subsp. larvae DSM 25430</name>
    <dbReference type="NCBI Taxonomy" id="697284"/>
    <lineage>
        <taxon>Bacteria</taxon>
        <taxon>Bacillati</taxon>
        <taxon>Bacillota</taxon>
        <taxon>Bacilli</taxon>
        <taxon>Bacillales</taxon>
        <taxon>Paenibacillaceae</taxon>
        <taxon>Paenibacillus</taxon>
    </lineage>
</organism>
<dbReference type="EMBL" id="CP003355">
    <property type="protein sequence ID" value="AHD05590.1"/>
    <property type="molecule type" value="Genomic_DNA"/>
</dbReference>
<sequence length="300" mass="33037">MDTYPLYPYLGSKTKCEEKPVAFPPQHQDIQPCLEYIMSPRPIYENPSYRGSNKLSGRVAVITGGDSGIGRATAVAFAKEDADVTIVYLYEDADAVETRRKIEQLGRRCLNLRLDLRSKAACCSAITKTMEFFGRLDILVNNVGVQYPQESLMDISEEQLEHTFRTNIFSFFFMTQAALPHLKAGDSIINTASVTAFRGEKTLIDYSSTKGAIVSFTRSLAMSLVEDGIRVNAVAPGPIWTPLTVSSFPAERVAVFGTDTPMKRAGQPFELAPAYVYLASDDSRYVTGETLHINGGAFIA</sequence>